<dbReference type="Proteomes" id="UP000546257">
    <property type="component" value="Unassembled WGS sequence"/>
</dbReference>
<evidence type="ECO:0000256" key="6">
    <source>
        <dbReference type="PIRSR" id="PIRSR001589-2"/>
    </source>
</evidence>
<evidence type="ECO:0000313" key="8">
    <source>
        <dbReference type="EMBL" id="MBB6646616.1"/>
    </source>
</evidence>
<dbReference type="CDD" id="cd00712">
    <property type="entry name" value="AsnB"/>
    <property type="match status" value="1"/>
</dbReference>
<name>A0A7J9SKQ5_9EURY</name>
<dbReference type="AlphaFoldDB" id="A0A7J9SKQ5"/>
<reference evidence="8 9" key="1">
    <citation type="submission" date="2020-08" db="EMBL/GenBank/DDBJ databases">
        <authorList>
            <person name="Seo M.-J."/>
        </authorList>
    </citation>
    <scope>NUCLEOTIDE SEQUENCE [LARGE SCALE GENOMIC DNA]</scope>
    <source>
        <strain evidence="8 9">MBLA0160</strain>
    </source>
</reference>
<evidence type="ECO:0000313" key="9">
    <source>
        <dbReference type="Proteomes" id="UP000546257"/>
    </source>
</evidence>
<dbReference type="RefSeq" id="WP_185192977.1">
    <property type="nucleotide sequence ID" value="NZ_JACKXD010000003.1"/>
</dbReference>
<dbReference type="PROSITE" id="PS51278">
    <property type="entry name" value="GATASE_TYPE_2"/>
    <property type="match status" value="1"/>
</dbReference>
<comment type="caution">
    <text evidence="8">The sequence shown here is derived from an EMBL/GenBank/DDBJ whole genome shotgun (WGS) entry which is preliminary data.</text>
</comment>
<evidence type="ECO:0000256" key="2">
    <source>
        <dbReference type="ARBA" id="ARBA00022741"/>
    </source>
</evidence>
<evidence type="ECO:0000256" key="5">
    <source>
        <dbReference type="PIRNR" id="PIRNR001589"/>
    </source>
</evidence>
<keyword evidence="2 5" id="KW-0547">Nucleotide-binding</keyword>
<feature type="binding site" evidence="6">
    <location>
        <position position="97"/>
    </location>
    <ligand>
        <name>L-glutamine</name>
        <dbReference type="ChEBI" id="CHEBI:58359"/>
    </ligand>
</feature>
<dbReference type="SUPFAM" id="SSF52402">
    <property type="entry name" value="Adenine nucleotide alpha hydrolases-like"/>
    <property type="match status" value="1"/>
</dbReference>
<evidence type="ECO:0000256" key="1">
    <source>
        <dbReference type="ARBA" id="ARBA00005752"/>
    </source>
</evidence>
<dbReference type="GO" id="GO:0005829">
    <property type="term" value="C:cytosol"/>
    <property type="evidence" value="ECO:0007669"/>
    <property type="project" value="TreeGrafter"/>
</dbReference>
<dbReference type="InterPro" id="IPR014729">
    <property type="entry name" value="Rossmann-like_a/b/a_fold"/>
</dbReference>
<dbReference type="GO" id="GO:0004066">
    <property type="term" value="F:asparagine synthase (glutamine-hydrolyzing) activity"/>
    <property type="evidence" value="ECO:0007669"/>
    <property type="project" value="UniProtKB-EC"/>
</dbReference>
<dbReference type="Pfam" id="PF13537">
    <property type="entry name" value="GATase_7"/>
    <property type="match status" value="1"/>
</dbReference>
<dbReference type="SUPFAM" id="SSF56235">
    <property type="entry name" value="N-terminal nucleophile aminohydrolases (Ntn hydrolases)"/>
    <property type="match status" value="1"/>
</dbReference>
<dbReference type="InterPro" id="IPR029055">
    <property type="entry name" value="Ntn_hydrolases_N"/>
</dbReference>
<dbReference type="CDD" id="cd01991">
    <property type="entry name" value="Asn_synthase_B_C"/>
    <property type="match status" value="1"/>
</dbReference>
<evidence type="ECO:0000256" key="4">
    <source>
        <dbReference type="ARBA" id="ARBA00022962"/>
    </source>
</evidence>
<evidence type="ECO:0000256" key="3">
    <source>
        <dbReference type="ARBA" id="ARBA00022840"/>
    </source>
</evidence>
<gene>
    <name evidence="8" type="ORF">H5V44_10020</name>
</gene>
<dbReference type="InterPro" id="IPR033738">
    <property type="entry name" value="AsnB_N"/>
</dbReference>
<dbReference type="EMBL" id="JACKXD010000003">
    <property type="protein sequence ID" value="MBB6646616.1"/>
    <property type="molecule type" value="Genomic_DNA"/>
</dbReference>
<dbReference type="GO" id="GO:0005524">
    <property type="term" value="F:ATP binding"/>
    <property type="evidence" value="ECO:0007669"/>
    <property type="project" value="UniProtKB-KW"/>
</dbReference>
<keyword evidence="9" id="KW-1185">Reference proteome</keyword>
<dbReference type="InterPro" id="IPR001962">
    <property type="entry name" value="Asn_synthase"/>
</dbReference>
<dbReference type="PANTHER" id="PTHR43284">
    <property type="entry name" value="ASPARAGINE SYNTHETASE (GLUTAMINE-HYDROLYZING)"/>
    <property type="match status" value="1"/>
</dbReference>
<keyword evidence="3 5" id="KW-0067">ATP-binding</keyword>
<dbReference type="InterPro" id="IPR006426">
    <property type="entry name" value="Asn_synth_AEB"/>
</dbReference>
<evidence type="ECO:0000259" key="7">
    <source>
        <dbReference type="PROSITE" id="PS51278"/>
    </source>
</evidence>
<protein>
    <recommendedName>
        <fullName evidence="5">Putative asparagine synthetase [glutamine-hydrolyzing]</fullName>
        <ecNumber evidence="5">6.3.5.4</ecNumber>
    </recommendedName>
</protein>
<dbReference type="PANTHER" id="PTHR43284:SF1">
    <property type="entry name" value="ASPARAGINE SYNTHETASE"/>
    <property type="match status" value="1"/>
</dbReference>
<accession>A0A7J9SKQ5</accession>
<dbReference type="Gene3D" id="3.40.50.620">
    <property type="entry name" value="HUPs"/>
    <property type="match status" value="2"/>
</dbReference>
<dbReference type="InterPro" id="IPR051786">
    <property type="entry name" value="ASN_synthetase/amidase"/>
</dbReference>
<proteinExistence type="inferred from homology"/>
<organism evidence="8 9">
    <name type="scientific">Halobellus ruber</name>
    <dbReference type="NCBI Taxonomy" id="2761102"/>
    <lineage>
        <taxon>Archaea</taxon>
        <taxon>Methanobacteriati</taxon>
        <taxon>Methanobacteriota</taxon>
        <taxon>Stenosarchaea group</taxon>
        <taxon>Halobacteria</taxon>
        <taxon>Halobacteriales</taxon>
        <taxon>Haloferacaceae</taxon>
        <taxon>Halobellus</taxon>
    </lineage>
</organism>
<dbReference type="InterPro" id="IPR017932">
    <property type="entry name" value="GATase_2_dom"/>
</dbReference>
<dbReference type="Gene3D" id="3.60.20.10">
    <property type="entry name" value="Glutamine Phosphoribosylpyrophosphate, subunit 1, domain 1"/>
    <property type="match status" value="1"/>
</dbReference>
<dbReference type="GO" id="GO:0006529">
    <property type="term" value="P:asparagine biosynthetic process"/>
    <property type="evidence" value="ECO:0007669"/>
    <property type="project" value="InterPro"/>
</dbReference>
<comment type="similarity">
    <text evidence="1">Belongs to the asparagine synthetase family.</text>
</comment>
<comment type="catalytic activity">
    <reaction evidence="5">
        <text>L-aspartate + L-glutamine + ATP + H2O = L-asparagine + L-glutamate + AMP + diphosphate + H(+)</text>
        <dbReference type="Rhea" id="RHEA:12228"/>
        <dbReference type="ChEBI" id="CHEBI:15377"/>
        <dbReference type="ChEBI" id="CHEBI:15378"/>
        <dbReference type="ChEBI" id="CHEBI:29985"/>
        <dbReference type="ChEBI" id="CHEBI:29991"/>
        <dbReference type="ChEBI" id="CHEBI:30616"/>
        <dbReference type="ChEBI" id="CHEBI:33019"/>
        <dbReference type="ChEBI" id="CHEBI:58048"/>
        <dbReference type="ChEBI" id="CHEBI:58359"/>
        <dbReference type="ChEBI" id="CHEBI:456215"/>
        <dbReference type="EC" id="6.3.5.4"/>
    </reaction>
</comment>
<dbReference type="PIRSF" id="PIRSF001589">
    <property type="entry name" value="Asn_synthetase_glu-h"/>
    <property type="match status" value="1"/>
</dbReference>
<sequence length="628" mass="70468">MSGFVALFDRTGADVRGDRVRSMLDAIDHRGPDGSGTWRDDGVALGHQQLRSTPQARYDDQPTRHAGVVVAGDVRIDNRDELLDALPIDDPPEQVPDSRVVAHAYREWGTDCVSHLIGSFAFAVWDDSASRLFLARDRFGVKPLYYHLDDDVFAAASEKKALLALPSVPGTVDERKIGDFLLATYEDKTRSFFESIRRLPPAHTTTVDADRTDTRRYWDLDPSRTVTLGSDAAYERRFRELFEQAVESRLRSDPGGRVGTTLSGGMDSSSIAVVARDLLPADVPLATFSNVYDEAPSSDEREFIESVTPREGIEPHYVFPEDTGVVVDEPTWRTHLDQPPHNTMHFAVWERTKRAADTGMTAVLDGALGDSATGYGLGLLPELLKTGRWRHLYRELDAMADVVDASKRHLFVRHVVSAFVPDRVTQLRRRLRGDPLPLDAENPTLDPGFVERAGLRARHREDRRQNTLLAPSARNLQRQSLLTGRNATNFEALDLIHAAFGVEPRYPFTDVRLVEFSLAIPPTQQFADGYTRSIIRRALADLLPETVQWRPWKTPVNEAFWNALARERRLSDIDDPDTALAAYLDRDALAAARDRFEADPTSVDARALWRALSLSVWLDEYHPSASDR</sequence>
<dbReference type="EC" id="6.3.5.4" evidence="5"/>
<dbReference type="Pfam" id="PF00733">
    <property type="entry name" value="Asn_synthase"/>
    <property type="match status" value="1"/>
</dbReference>
<feature type="domain" description="Glutamine amidotransferase type-2" evidence="7">
    <location>
        <begin position="2"/>
        <end position="210"/>
    </location>
</feature>
<keyword evidence="4" id="KW-0315">Glutamine amidotransferase</keyword>